<dbReference type="PANTHER" id="PTHR24043">
    <property type="entry name" value="SCAVENGER RECEPTOR CLASS F"/>
    <property type="match status" value="1"/>
</dbReference>
<keyword evidence="7" id="KW-1185">Reference proteome</keyword>
<dbReference type="PANTHER" id="PTHR24043:SF8">
    <property type="entry name" value="EGF-LIKE DOMAIN-CONTAINING PROTEIN"/>
    <property type="match status" value="1"/>
</dbReference>
<dbReference type="InterPro" id="IPR003595">
    <property type="entry name" value="Tyr_Pase_cat"/>
</dbReference>
<dbReference type="Gene3D" id="3.90.190.10">
    <property type="entry name" value="Protein tyrosine phosphatase superfamily"/>
    <property type="match status" value="3"/>
</dbReference>
<evidence type="ECO:0000256" key="3">
    <source>
        <dbReference type="SAM" id="Phobius"/>
    </source>
</evidence>
<feature type="region of interest" description="Disordered" evidence="2">
    <location>
        <begin position="854"/>
        <end position="874"/>
    </location>
</feature>
<dbReference type="InterPro" id="IPR000742">
    <property type="entry name" value="EGF"/>
</dbReference>
<feature type="chain" id="PRO_5046447783" evidence="4">
    <location>
        <begin position="19"/>
        <end position="1553"/>
    </location>
</feature>
<evidence type="ECO:0000313" key="7">
    <source>
        <dbReference type="Proteomes" id="UP001164746"/>
    </source>
</evidence>
<name>A0ABY7F7Q6_MYAAR</name>
<keyword evidence="3" id="KW-0812">Transmembrane</keyword>
<dbReference type="Proteomes" id="UP001164746">
    <property type="component" value="Chromosome 10"/>
</dbReference>
<evidence type="ECO:0000256" key="1">
    <source>
        <dbReference type="ARBA" id="ARBA00022536"/>
    </source>
</evidence>
<feature type="compositionally biased region" description="Polar residues" evidence="2">
    <location>
        <begin position="968"/>
        <end position="977"/>
    </location>
</feature>
<gene>
    <name evidence="6" type="ORF">MAR_031646</name>
</gene>
<accession>A0ABY7F7Q6</accession>
<feature type="transmembrane region" description="Helical" evidence="3">
    <location>
        <begin position="799"/>
        <end position="820"/>
    </location>
</feature>
<dbReference type="InterPro" id="IPR029021">
    <property type="entry name" value="Prot-tyrosine_phosphatase-like"/>
</dbReference>
<evidence type="ECO:0000259" key="5">
    <source>
        <dbReference type="PROSITE" id="PS50055"/>
    </source>
</evidence>
<keyword evidence="3" id="KW-1133">Transmembrane helix</keyword>
<dbReference type="Pfam" id="PF00102">
    <property type="entry name" value="Y_phosphatase"/>
    <property type="match status" value="3"/>
</dbReference>
<dbReference type="PROSITE" id="PS50055">
    <property type="entry name" value="TYR_PHOSPHATASE_PTP"/>
    <property type="match status" value="1"/>
</dbReference>
<reference evidence="6" key="1">
    <citation type="submission" date="2022-11" db="EMBL/GenBank/DDBJ databases">
        <title>Centuries of genome instability and evolution in soft-shell clam transmissible cancer (bioRxiv).</title>
        <authorList>
            <person name="Hart S.F.M."/>
            <person name="Yonemitsu M.A."/>
            <person name="Giersch R.M."/>
            <person name="Beal B.F."/>
            <person name="Arriagada G."/>
            <person name="Davis B.W."/>
            <person name="Ostrander E.A."/>
            <person name="Goff S.P."/>
            <person name="Metzger M.J."/>
        </authorList>
    </citation>
    <scope>NUCLEOTIDE SEQUENCE</scope>
    <source>
        <strain evidence="6">MELC-2E11</strain>
        <tissue evidence="6">Siphon/mantle</tissue>
    </source>
</reference>
<dbReference type="EMBL" id="CP111021">
    <property type="protein sequence ID" value="WAR17052.1"/>
    <property type="molecule type" value="Genomic_DNA"/>
</dbReference>
<dbReference type="PROSITE" id="PS00022">
    <property type="entry name" value="EGF_1"/>
    <property type="match status" value="2"/>
</dbReference>
<dbReference type="SMART" id="SM00181">
    <property type="entry name" value="EGF"/>
    <property type="match status" value="11"/>
</dbReference>
<dbReference type="SMART" id="SM00404">
    <property type="entry name" value="PTPc_motif"/>
    <property type="match status" value="1"/>
</dbReference>
<evidence type="ECO:0000313" key="6">
    <source>
        <dbReference type="EMBL" id="WAR17052.1"/>
    </source>
</evidence>
<protein>
    <submittedName>
        <fullName evidence="6">MEG10-like protein</fullName>
    </submittedName>
</protein>
<sequence length="1553" mass="170093">MRLLLICLLCILALLVEGQELDCTEPCSCCDLNGASGCGYNPAIGPDFCFDGCVDTIHGHKCKNTCSGNCLKCEQVLGTPCYACKDTYFNTSSHCRQECSVGCVDQLCEDDGECNCTSVFEGATCSTCIQGKYGENCTLNCTYANCRCAFDDGCDSCKFGYYNTSTQCTTPCSNGCVDGECFENGNCSCLPNFNGTTCTLCDAGLFGDYCNNTCPSNCTSCDRFTGVCDECPSTTVYGDFCNISCSQSCIDSECSQKSGTCTIGCLMNFYDQQCDKKCSVNCKEGDTNLTQCDRSGNCTNGCNEGFRGDNCEDPCNVSCVSCDQTTGICDKCNIGTVFGEYCQKECNKTCLDLECNKVSGKCSNGCNDQYFGEFCEIECPVNCLQIGNESRCFQNGTCRNGCIDAFWGDQCDYPCRTQSCLCTSNERCVDCRKGFYDTDTYCEKPCSNGCVNGNCIENGSCLCLPNFVGSKCTYCLEGLFGEHCNETCPGNCSYCNRTTGVCQECSTNTVYGENCNVPCSQTCIDSQCMQITGNCAKGCLPNYHDLKCDKECSEKCKDGDLNSSRCDRTGRCLNGCKEGYWGNTCETACYVNCISCEQDTGSCKQCNSNTMHGEYCNKTCSPNCIDNKCYKDSGYCINDCIDGYFGDLCIRRCPSTCKPQNYQKLCDNNGVCLNGCVDGYYKDLCDETCISNCLYCDQNSGSCNACKAVFYGQFCNITCSTSCIDQECSVNDGNCTKGCITNYYGPQCKEECSVNCKDNYEESRCDKSGQCLLGCIAGFKGMFCTDELIATGGLSATSIAVIIAVVLLCVIGIVVMCCIYRRRLFRTKPTYEVHKNMTDNISLDSVEVEKRTASTKGVSSKKSKTNRKSTDGIANPVYRDISDEETSDTTDIHVSERKHQQEDGSLTNVFSTVCEDFKPERACLTFGKHLEEGQEMENSSITTSAECLGTEMTSKISNSTIDRGFENKPSSPTSSSFAEGVSVENVSTTSDATVPWSSIDVASFGEYVDKKISTATNGTSLQRGLDLNVLSSTDISTFAEDGERLTTISGEQLNLSEKNGLSPTSVSTFAEGFDKKRLVTSSDTTYTNLETEISSPDSVGTFSEGFHEPSLLTSSGSTSERVEMEHSPLTDVTTLAKGSTIESLQMADVLMQDGNMKTEMSQMSSNSILNGNLEMQISPTTGQLSSDKQLQIDSPAPINVETASEVVIKNKETEEIDSLAMVNTTEIVATDDQVEVRKLGGYIDKKTEADYKEEFRKTATFQNDTLCTSDTQVDNGKQQKNPVDTNNVEDISAFWKMVWEEKVEKVVNLSEAVIGKHGSKERTVHQFHYTSWPEKGVPDDVTSVVDFREKEQYRYLHKTLAHSLAAKSITVSGDKFPKYVKDARKSELKQQFEGLRVKRRYLMSQTPLPETVGEFLTLVIEENISCIVSFEVEKELKKTDGIYFPGCDMDALKKGDFEVTCTNEQDTNGSFMTRSLTAFYSSDGASQSGLFVAVSLAIQQMSEEHEVSIVSAVKKVKAARTMSIPNQAQFDFCHDCVLEYLKASKADRDTRKK</sequence>
<proteinExistence type="predicted"/>
<keyword evidence="3" id="KW-0472">Membrane</keyword>
<dbReference type="SMART" id="SM00194">
    <property type="entry name" value="PTPc"/>
    <property type="match status" value="1"/>
</dbReference>
<feature type="region of interest" description="Disordered" evidence="2">
    <location>
        <begin position="961"/>
        <end position="980"/>
    </location>
</feature>
<dbReference type="InterPro" id="IPR042635">
    <property type="entry name" value="MEGF10/SREC1/2-like"/>
</dbReference>
<dbReference type="PROSITE" id="PS01248">
    <property type="entry name" value="EGF_LAM_1"/>
    <property type="match status" value="2"/>
</dbReference>
<dbReference type="InterPro" id="IPR002049">
    <property type="entry name" value="LE_dom"/>
</dbReference>
<feature type="signal peptide" evidence="4">
    <location>
        <begin position="1"/>
        <end position="18"/>
    </location>
</feature>
<organism evidence="6 7">
    <name type="scientific">Mya arenaria</name>
    <name type="common">Soft-shell clam</name>
    <dbReference type="NCBI Taxonomy" id="6604"/>
    <lineage>
        <taxon>Eukaryota</taxon>
        <taxon>Metazoa</taxon>
        <taxon>Spiralia</taxon>
        <taxon>Lophotrochozoa</taxon>
        <taxon>Mollusca</taxon>
        <taxon>Bivalvia</taxon>
        <taxon>Autobranchia</taxon>
        <taxon>Heteroconchia</taxon>
        <taxon>Euheterodonta</taxon>
        <taxon>Imparidentia</taxon>
        <taxon>Neoheterodontei</taxon>
        <taxon>Myida</taxon>
        <taxon>Myoidea</taxon>
        <taxon>Myidae</taxon>
        <taxon>Mya</taxon>
    </lineage>
</organism>
<keyword evidence="1" id="KW-0245">EGF-like domain</keyword>
<dbReference type="SUPFAM" id="SSF52799">
    <property type="entry name" value="(Phosphotyrosine protein) phosphatases II"/>
    <property type="match status" value="2"/>
</dbReference>
<evidence type="ECO:0000256" key="2">
    <source>
        <dbReference type="SAM" id="MobiDB-lite"/>
    </source>
</evidence>
<evidence type="ECO:0000256" key="4">
    <source>
        <dbReference type="SAM" id="SignalP"/>
    </source>
</evidence>
<feature type="domain" description="Tyrosine-protein phosphatase" evidence="5">
    <location>
        <begin position="1279"/>
        <end position="1540"/>
    </location>
</feature>
<keyword evidence="4" id="KW-0732">Signal</keyword>
<dbReference type="InterPro" id="IPR000242">
    <property type="entry name" value="PTP_cat"/>
</dbReference>